<protein>
    <recommendedName>
        <fullName evidence="3 4">Single-stranded DNA-binding protein</fullName>
        <shortName evidence="3">SSB</shortName>
    </recommendedName>
</protein>
<dbReference type="Pfam" id="PF00436">
    <property type="entry name" value="SSB"/>
    <property type="match status" value="1"/>
</dbReference>
<organism evidence="6 7">
    <name type="scientific">Bradyrhizobium diazoefficiens</name>
    <dbReference type="NCBI Taxonomy" id="1355477"/>
    <lineage>
        <taxon>Bacteria</taxon>
        <taxon>Pseudomonadati</taxon>
        <taxon>Pseudomonadota</taxon>
        <taxon>Alphaproteobacteria</taxon>
        <taxon>Hyphomicrobiales</taxon>
        <taxon>Nitrobacteraceae</taxon>
        <taxon>Bradyrhizobium</taxon>
    </lineage>
</organism>
<dbReference type="PROSITE" id="PS50935">
    <property type="entry name" value="SSB"/>
    <property type="match status" value="1"/>
</dbReference>
<dbReference type="InterPro" id="IPR000424">
    <property type="entry name" value="Primosome_PriB/ssb"/>
</dbReference>
<dbReference type="Proteomes" id="UP000063308">
    <property type="component" value="Chromosome"/>
</dbReference>
<dbReference type="GO" id="GO:0006310">
    <property type="term" value="P:DNA recombination"/>
    <property type="evidence" value="ECO:0007669"/>
    <property type="project" value="UniProtKB-UniRule"/>
</dbReference>
<dbReference type="NCBIfam" id="TIGR00621">
    <property type="entry name" value="ssb"/>
    <property type="match status" value="1"/>
</dbReference>
<dbReference type="EMBL" id="AP014685">
    <property type="protein sequence ID" value="BAR61874.1"/>
    <property type="molecule type" value="Genomic_DNA"/>
</dbReference>
<sequence>MASLNKVELIGRLGKDPEVRNLQNGQVANFSVATSETWKDRDGERQERTEWHNITVWNEKTIEFVDKYLKKGDMVRLEGKIQSRKYDDKDGNERTAFEIVIPKFAPIDALMKLSYDNDNSNGGGNSRGSSRSNSRDRDDDRGGDSRSSSSRSSRSSRDDDRGGRDDDRGGSRASSRSSRRDDRDDRGGDDRGSRGGNNSRRDNNDMDDDIPF</sequence>
<dbReference type="AlphaFoldDB" id="A0A0E4FY13"/>
<keyword evidence="3" id="KW-0227">DNA damage</keyword>
<dbReference type="PANTHER" id="PTHR10302:SF27">
    <property type="entry name" value="SINGLE-STRANDED DNA-BINDING PROTEIN"/>
    <property type="match status" value="1"/>
</dbReference>
<evidence type="ECO:0000256" key="3">
    <source>
        <dbReference type="HAMAP-Rule" id="MF_00984"/>
    </source>
</evidence>
<dbReference type="GO" id="GO:0006281">
    <property type="term" value="P:DNA repair"/>
    <property type="evidence" value="ECO:0007669"/>
    <property type="project" value="UniProtKB-UniRule"/>
</dbReference>
<keyword evidence="3" id="KW-0235">DNA replication</keyword>
<dbReference type="GO" id="GO:0003697">
    <property type="term" value="F:single-stranded DNA binding"/>
    <property type="evidence" value="ECO:0007669"/>
    <property type="project" value="UniProtKB-UniRule"/>
</dbReference>
<evidence type="ECO:0000313" key="7">
    <source>
        <dbReference type="Proteomes" id="UP000063308"/>
    </source>
</evidence>
<evidence type="ECO:0000256" key="2">
    <source>
        <dbReference type="ARBA" id="ARBA00023172"/>
    </source>
</evidence>
<gene>
    <name evidence="6" type="ORF">NK6_8727</name>
</gene>
<comment type="caution">
    <text evidence="3">Lacks conserved residue(s) required for the propagation of feature annotation.</text>
</comment>
<dbReference type="GO" id="GO:0006260">
    <property type="term" value="P:DNA replication"/>
    <property type="evidence" value="ECO:0007669"/>
    <property type="project" value="UniProtKB-UniRule"/>
</dbReference>
<feature type="short sequence motif" description="Important for interaction with partner proteins" evidence="3">
    <location>
        <begin position="207"/>
        <end position="212"/>
    </location>
</feature>
<evidence type="ECO:0000256" key="1">
    <source>
        <dbReference type="ARBA" id="ARBA00023125"/>
    </source>
</evidence>
<dbReference type="SUPFAM" id="SSF50249">
    <property type="entry name" value="Nucleic acid-binding proteins"/>
    <property type="match status" value="1"/>
</dbReference>
<keyword evidence="2 3" id="KW-0233">DNA recombination</keyword>
<feature type="region of interest" description="Disordered" evidence="5">
    <location>
        <begin position="116"/>
        <end position="212"/>
    </location>
</feature>
<dbReference type="CDD" id="cd04496">
    <property type="entry name" value="SSB_OBF"/>
    <property type="match status" value="1"/>
</dbReference>
<dbReference type="InterPro" id="IPR012340">
    <property type="entry name" value="NA-bd_OB-fold"/>
</dbReference>
<comment type="subunit">
    <text evidence="3">Homotetramer.</text>
</comment>
<dbReference type="GO" id="GO:0009295">
    <property type="term" value="C:nucleoid"/>
    <property type="evidence" value="ECO:0007669"/>
    <property type="project" value="TreeGrafter"/>
</dbReference>
<evidence type="ECO:0000256" key="4">
    <source>
        <dbReference type="RuleBase" id="RU000524"/>
    </source>
</evidence>
<name>A0A0E4FY13_9BRAD</name>
<accession>A0A0E4FY13</accession>
<feature type="compositionally biased region" description="Basic and acidic residues" evidence="5">
    <location>
        <begin position="133"/>
        <end position="144"/>
    </location>
</feature>
<keyword evidence="1 3" id="KW-0238">DNA-binding</keyword>
<feature type="compositionally biased region" description="Basic and acidic residues" evidence="5">
    <location>
        <begin position="155"/>
        <end position="170"/>
    </location>
</feature>
<dbReference type="InterPro" id="IPR011344">
    <property type="entry name" value="ssDNA-bd"/>
</dbReference>
<proteinExistence type="inferred from homology"/>
<evidence type="ECO:0000313" key="6">
    <source>
        <dbReference type="EMBL" id="BAR61874.1"/>
    </source>
</evidence>
<evidence type="ECO:0000256" key="5">
    <source>
        <dbReference type="SAM" id="MobiDB-lite"/>
    </source>
</evidence>
<keyword evidence="3" id="KW-0234">DNA repair</keyword>
<comment type="function">
    <text evidence="3">Plays an important role in DNA replication, recombination and repair. Binds to ssDNA and to an array of partner proteins to recruit them to their sites of action during DNA metabolism.</text>
</comment>
<dbReference type="PANTHER" id="PTHR10302">
    <property type="entry name" value="SINGLE-STRANDED DNA-BINDING PROTEIN"/>
    <property type="match status" value="1"/>
</dbReference>
<reference evidence="6 7" key="1">
    <citation type="submission" date="2014-11" db="EMBL/GenBank/DDBJ databases">
        <title>Symbiosis island explosion on the genome of extra-slow-growing strains of soybean bradyrhizobia with massive insertion sequences.</title>
        <authorList>
            <person name="Iida T."/>
            <person name="Minamisawa K."/>
        </authorList>
    </citation>
    <scope>NUCLEOTIDE SEQUENCE [LARGE SCALE GENOMIC DNA]</scope>
    <source>
        <strain evidence="6 7">NK6</strain>
    </source>
</reference>
<dbReference type="Gene3D" id="2.40.50.140">
    <property type="entry name" value="Nucleic acid-binding proteins"/>
    <property type="match status" value="1"/>
</dbReference>
<feature type="compositionally biased region" description="Basic and acidic residues" evidence="5">
    <location>
        <begin position="178"/>
        <end position="204"/>
    </location>
</feature>
<dbReference type="HAMAP" id="MF_00984">
    <property type="entry name" value="SSB"/>
    <property type="match status" value="1"/>
</dbReference>